<feature type="active site" description="Nucleophile" evidence="9">
    <location>
        <position position="30"/>
    </location>
</feature>
<dbReference type="InterPro" id="IPR013766">
    <property type="entry name" value="Thioredoxin_domain"/>
</dbReference>
<dbReference type="InterPro" id="IPR017937">
    <property type="entry name" value="Thioredoxin_CS"/>
</dbReference>
<dbReference type="RefSeq" id="WP_020073398.1">
    <property type="nucleotide sequence ID" value="NZ_JBKWRC010000001.1"/>
</dbReference>
<evidence type="ECO:0000313" key="13">
    <source>
        <dbReference type="Proteomes" id="UP000754750"/>
    </source>
</evidence>
<dbReference type="InterPro" id="IPR036249">
    <property type="entry name" value="Thioredoxin-like_sf"/>
</dbReference>
<evidence type="ECO:0000313" key="12">
    <source>
        <dbReference type="EMBL" id="MBE6832763.1"/>
    </source>
</evidence>
<protein>
    <recommendedName>
        <fullName evidence="2 7">Thioredoxin</fullName>
    </recommendedName>
</protein>
<reference evidence="12" key="1">
    <citation type="submission" date="2019-04" db="EMBL/GenBank/DDBJ databases">
        <title>Evolution of Biomass-Degrading Anaerobic Consortia Revealed by Metagenomics.</title>
        <authorList>
            <person name="Peng X."/>
        </authorList>
    </citation>
    <scope>NUCLEOTIDE SEQUENCE</scope>
    <source>
        <strain evidence="12">SIG551</strain>
    </source>
</reference>
<dbReference type="Pfam" id="PF00085">
    <property type="entry name" value="Thioredoxin"/>
    <property type="match status" value="1"/>
</dbReference>
<dbReference type="GO" id="GO:0005737">
    <property type="term" value="C:cytoplasm"/>
    <property type="evidence" value="ECO:0007669"/>
    <property type="project" value="TreeGrafter"/>
</dbReference>
<dbReference type="PIRSF" id="PIRSF000077">
    <property type="entry name" value="Thioredoxin"/>
    <property type="match status" value="1"/>
</dbReference>
<evidence type="ECO:0000256" key="2">
    <source>
        <dbReference type="ARBA" id="ARBA00020570"/>
    </source>
</evidence>
<dbReference type="SUPFAM" id="SSF52833">
    <property type="entry name" value="Thioredoxin-like"/>
    <property type="match status" value="1"/>
</dbReference>
<dbReference type="EMBL" id="SVNY01000002">
    <property type="protein sequence ID" value="MBE6832763.1"/>
    <property type="molecule type" value="Genomic_DNA"/>
</dbReference>
<dbReference type="CDD" id="cd02947">
    <property type="entry name" value="TRX_family"/>
    <property type="match status" value="1"/>
</dbReference>
<gene>
    <name evidence="12" type="primary">trxA</name>
    <name evidence="12" type="ORF">E7512_04155</name>
</gene>
<dbReference type="PROSITE" id="PS00194">
    <property type="entry name" value="THIOREDOXIN_1"/>
    <property type="match status" value="1"/>
</dbReference>
<dbReference type="FunFam" id="3.40.30.10:FF:000001">
    <property type="entry name" value="Thioredoxin"/>
    <property type="match status" value="1"/>
</dbReference>
<keyword evidence="5 10" id="KW-1015">Disulfide bond</keyword>
<evidence type="ECO:0000256" key="5">
    <source>
        <dbReference type="ARBA" id="ARBA00023157"/>
    </source>
</evidence>
<feature type="site" description="Deprotonates C-terminal active site Cys" evidence="9">
    <location>
        <position position="24"/>
    </location>
</feature>
<keyword evidence="6 10" id="KW-0676">Redox-active center</keyword>
<feature type="site" description="Contributes to redox potential value" evidence="9">
    <location>
        <position position="31"/>
    </location>
</feature>
<dbReference type="PANTHER" id="PTHR45663:SF11">
    <property type="entry name" value="GEO12009P1"/>
    <property type="match status" value="1"/>
</dbReference>
<dbReference type="AlphaFoldDB" id="A0A928KQA2"/>
<evidence type="ECO:0000259" key="11">
    <source>
        <dbReference type="PROSITE" id="PS51352"/>
    </source>
</evidence>
<feature type="site" description="Contributes to redox potential value" evidence="9">
    <location>
        <position position="32"/>
    </location>
</feature>
<keyword evidence="4" id="KW-0249">Electron transport</keyword>
<dbReference type="NCBIfam" id="TIGR01068">
    <property type="entry name" value="thioredoxin"/>
    <property type="match status" value="1"/>
</dbReference>
<evidence type="ECO:0000256" key="3">
    <source>
        <dbReference type="ARBA" id="ARBA00022448"/>
    </source>
</evidence>
<evidence type="ECO:0000256" key="7">
    <source>
        <dbReference type="NCBIfam" id="TIGR01068"/>
    </source>
</evidence>
<feature type="disulfide bond" description="Redox-active" evidence="10">
    <location>
        <begin position="30"/>
        <end position="33"/>
    </location>
</feature>
<evidence type="ECO:0000256" key="6">
    <source>
        <dbReference type="ARBA" id="ARBA00023284"/>
    </source>
</evidence>
<comment type="similarity">
    <text evidence="1 8">Belongs to the thioredoxin family.</text>
</comment>
<dbReference type="Proteomes" id="UP000754750">
    <property type="component" value="Unassembled WGS sequence"/>
</dbReference>
<feature type="domain" description="Thioredoxin" evidence="11">
    <location>
        <begin position="1"/>
        <end position="109"/>
    </location>
</feature>
<organism evidence="12 13">
    <name type="scientific">Faecalispora sporosphaeroides</name>
    <dbReference type="NCBI Taxonomy" id="1549"/>
    <lineage>
        <taxon>Bacteria</taxon>
        <taxon>Bacillati</taxon>
        <taxon>Bacillota</taxon>
        <taxon>Clostridia</taxon>
        <taxon>Eubacteriales</taxon>
        <taxon>Oscillospiraceae</taxon>
        <taxon>Faecalispora</taxon>
    </lineage>
</organism>
<accession>A0A928KQA2</accession>
<dbReference type="GO" id="GO:0015035">
    <property type="term" value="F:protein-disulfide reductase activity"/>
    <property type="evidence" value="ECO:0007669"/>
    <property type="project" value="UniProtKB-UniRule"/>
</dbReference>
<keyword evidence="3" id="KW-0813">Transport</keyword>
<proteinExistence type="inferred from homology"/>
<feature type="active site" description="Nucleophile" evidence="9">
    <location>
        <position position="33"/>
    </location>
</feature>
<dbReference type="InterPro" id="IPR005746">
    <property type="entry name" value="Thioredoxin"/>
</dbReference>
<evidence type="ECO:0000256" key="10">
    <source>
        <dbReference type="PIRSR" id="PIRSR000077-4"/>
    </source>
</evidence>
<dbReference type="PROSITE" id="PS51352">
    <property type="entry name" value="THIOREDOXIN_2"/>
    <property type="match status" value="1"/>
</dbReference>
<sequence length="109" mass="12428">MELIHATEENFDQLITENPLVLVDFWASWCGPCRMVAPIVEELAKTFEGSLTVLKVDVDDNQELARRYGIMSIPTIILLKNGEKQWTEVGVKPQKHFEEQIRQAISSEA</sequence>
<evidence type="ECO:0000256" key="4">
    <source>
        <dbReference type="ARBA" id="ARBA00022982"/>
    </source>
</evidence>
<name>A0A928KQA2_9FIRM</name>
<dbReference type="PRINTS" id="PR00421">
    <property type="entry name" value="THIOREDOXIN"/>
</dbReference>
<evidence type="ECO:0000256" key="9">
    <source>
        <dbReference type="PIRSR" id="PIRSR000077-1"/>
    </source>
</evidence>
<evidence type="ECO:0000256" key="1">
    <source>
        <dbReference type="ARBA" id="ARBA00008987"/>
    </source>
</evidence>
<evidence type="ECO:0000256" key="8">
    <source>
        <dbReference type="PIRNR" id="PIRNR000077"/>
    </source>
</evidence>
<dbReference type="PANTHER" id="PTHR45663">
    <property type="entry name" value="GEO12009P1"/>
    <property type="match status" value="1"/>
</dbReference>
<comment type="caution">
    <text evidence="12">The sequence shown here is derived from an EMBL/GenBank/DDBJ whole genome shotgun (WGS) entry which is preliminary data.</text>
</comment>
<dbReference type="Gene3D" id="3.40.30.10">
    <property type="entry name" value="Glutaredoxin"/>
    <property type="match status" value="1"/>
</dbReference>